<dbReference type="InterPro" id="IPR037081">
    <property type="entry name" value="Hyp_TM1506"/>
</dbReference>
<comment type="caution">
    <text evidence="1">The sequence shown here is derived from an EMBL/GenBank/DDBJ whole genome shotgun (WGS) entry which is preliminary data.</text>
</comment>
<accession>D4VHF0</accession>
<reference evidence="1 2" key="1">
    <citation type="submission" date="2013-12" db="EMBL/GenBank/DDBJ databases">
        <title>Improved hybrid genome assemblies of Bacteroides xylanisolvens SD CC 1b and Bacteroides xylanisolvens SD CC 2a using Illumina and 454 Sequencing.</title>
        <authorList>
            <person name="Ramaraj T."/>
            <person name="Sundararajan A."/>
            <person name="Mudge J."/>
            <person name="Schilkey F.D."/>
            <person name="Delvecchio V."/>
            <person name="Donlon M."/>
            <person name="Ziemer C."/>
        </authorList>
    </citation>
    <scope>NUCLEOTIDE SEQUENCE [LARGE SCALE GENOMIC DNA]</scope>
</reference>
<dbReference type="Proteomes" id="UP000019380">
    <property type="component" value="Unassembled WGS sequence"/>
</dbReference>
<dbReference type="Pfam" id="PF08973">
    <property type="entry name" value="TM1506"/>
    <property type="match status" value="1"/>
</dbReference>
<protein>
    <submittedName>
        <fullName evidence="1">Uncharacterized protein</fullName>
    </submittedName>
</protein>
<sequence length="150" mass="16598">MEELINLLHTGGYSCTIANGGKIRTFTQRGVADLYDLLTQEPEFLKGALIADKVVGKGAAALMILGGIKELYTDIISTKALELFRKSDVKVDFAQEVAFIWNRDRTGGCPVETMCIEVESAEEILPLIRDFLEKSEVGSKKEITETRNKV</sequence>
<dbReference type="GO" id="GO:0003824">
    <property type="term" value="F:catalytic activity"/>
    <property type="evidence" value="ECO:0007669"/>
    <property type="project" value="InterPro"/>
</dbReference>
<proteinExistence type="predicted"/>
<dbReference type="InterPro" id="IPR015067">
    <property type="entry name" value="DUF1893_TM1506-like"/>
</dbReference>
<gene>
    <name evidence="1" type="ORF">BN890_11610</name>
</gene>
<dbReference type="InterPro" id="IPR016193">
    <property type="entry name" value="Cytidine_deaminase-like"/>
</dbReference>
<name>D4VHF0_9BACE</name>
<dbReference type="RefSeq" id="WP_004314341.1">
    <property type="nucleotide sequence ID" value="NZ_ADKP01000053.1"/>
</dbReference>
<dbReference type="AlphaFoldDB" id="D4VHF0"/>
<evidence type="ECO:0000313" key="1">
    <source>
        <dbReference type="EMBL" id="CDM03594.1"/>
    </source>
</evidence>
<dbReference type="Gene3D" id="3.40.140.30">
    <property type="entry name" value="Hypothetical protein TM1506"/>
    <property type="match status" value="1"/>
</dbReference>
<dbReference type="EMBL" id="CBXG010000016">
    <property type="protein sequence ID" value="CDM03594.1"/>
    <property type="molecule type" value="Genomic_DNA"/>
</dbReference>
<dbReference type="SUPFAM" id="SSF53927">
    <property type="entry name" value="Cytidine deaminase-like"/>
    <property type="match status" value="1"/>
</dbReference>
<organism evidence="1 2">
    <name type="scientific">Bacteroides xylanisolvens SD CC 1b</name>
    <dbReference type="NCBI Taxonomy" id="702447"/>
    <lineage>
        <taxon>Bacteria</taxon>
        <taxon>Pseudomonadati</taxon>
        <taxon>Bacteroidota</taxon>
        <taxon>Bacteroidia</taxon>
        <taxon>Bacteroidales</taxon>
        <taxon>Bacteroidaceae</taxon>
        <taxon>Bacteroides</taxon>
    </lineage>
</organism>
<evidence type="ECO:0000313" key="2">
    <source>
        <dbReference type="Proteomes" id="UP000019380"/>
    </source>
</evidence>